<evidence type="ECO:0000313" key="1">
    <source>
        <dbReference type="EMBL" id="KAI8554352.1"/>
    </source>
</evidence>
<dbReference type="Proteomes" id="UP001062846">
    <property type="component" value="Chromosome 5"/>
</dbReference>
<comment type="caution">
    <text evidence="1">The sequence shown here is derived from an EMBL/GenBank/DDBJ whole genome shotgun (WGS) entry which is preliminary data.</text>
</comment>
<protein>
    <submittedName>
        <fullName evidence="1">Uncharacterized protein</fullName>
    </submittedName>
</protein>
<dbReference type="EMBL" id="CM046392">
    <property type="protein sequence ID" value="KAI8554352.1"/>
    <property type="molecule type" value="Genomic_DNA"/>
</dbReference>
<accession>A0ACC0NP43</accession>
<gene>
    <name evidence="1" type="ORF">RHMOL_Rhmol05G0092200</name>
</gene>
<reference evidence="1" key="1">
    <citation type="submission" date="2022-02" db="EMBL/GenBank/DDBJ databases">
        <title>Plant Genome Project.</title>
        <authorList>
            <person name="Zhang R.-G."/>
        </authorList>
    </citation>
    <scope>NUCLEOTIDE SEQUENCE</scope>
    <source>
        <strain evidence="1">AT1</strain>
    </source>
</reference>
<keyword evidence="2" id="KW-1185">Reference proteome</keyword>
<evidence type="ECO:0000313" key="2">
    <source>
        <dbReference type="Proteomes" id="UP001062846"/>
    </source>
</evidence>
<sequence length="121" mass="13588">MGHVLHSQGLILGMVDFQEIFLHHNGYKEVIATWSGHMTSIKGVTINIKGVLHEQGIIEPTFTALSKGLVMHSSQQRSETGYYTNPCPFRLRHDLNMPVSPTYSTFPSCRARYAFGGNTRH</sequence>
<proteinExistence type="predicted"/>
<organism evidence="1 2">
    <name type="scientific">Rhododendron molle</name>
    <name type="common">Chinese azalea</name>
    <name type="synonym">Azalea mollis</name>
    <dbReference type="NCBI Taxonomy" id="49168"/>
    <lineage>
        <taxon>Eukaryota</taxon>
        <taxon>Viridiplantae</taxon>
        <taxon>Streptophyta</taxon>
        <taxon>Embryophyta</taxon>
        <taxon>Tracheophyta</taxon>
        <taxon>Spermatophyta</taxon>
        <taxon>Magnoliopsida</taxon>
        <taxon>eudicotyledons</taxon>
        <taxon>Gunneridae</taxon>
        <taxon>Pentapetalae</taxon>
        <taxon>asterids</taxon>
        <taxon>Ericales</taxon>
        <taxon>Ericaceae</taxon>
        <taxon>Ericoideae</taxon>
        <taxon>Rhodoreae</taxon>
        <taxon>Rhododendron</taxon>
    </lineage>
</organism>
<name>A0ACC0NP43_RHOML</name>